<sequence length="188" mass="20502">MNNEADPVWTDIRCVLPIGNGRLVLSAWPGLRITPAGDAWIDPEASATTLADLSDLGVSVLVGLCEQTDLPPQAIAQLRHRTRQGSVRLLHAPIRDYHPPDDHFLRHWRVLSAFLHGQIETGAAISITCSYGAGRSGTVAALLLAEHGLPMTAAIRQVRAEFHEAIESAVQEGWLLKQFPAEKSNIRP</sequence>
<name>A0A316GLD3_9RHOB</name>
<dbReference type="InterPro" id="IPR000387">
    <property type="entry name" value="Tyr_Pase_dom"/>
</dbReference>
<dbReference type="EMBL" id="QGGW01000001">
    <property type="protein sequence ID" value="PWK61987.1"/>
    <property type="molecule type" value="Genomic_DNA"/>
</dbReference>
<dbReference type="Proteomes" id="UP000245708">
    <property type="component" value="Unassembled WGS sequence"/>
</dbReference>
<dbReference type="InterPro" id="IPR029021">
    <property type="entry name" value="Prot-tyrosine_phosphatase-like"/>
</dbReference>
<dbReference type="InterPro" id="IPR057023">
    <property type="entry name" value="PTP-SAK"/>
</dbReference>
<evidence type="ECO:0000313" key="4">
    <source>
        <dbReference type="Proteomes" id="UP000245708"/>
    </source>
</evidence>
<feature type="domain" description="Tyrosine specific protein phosphatases" evidence="2">
    <location>
        <begin position="102"/>
        <end position="173"/>
    </location>
</feature>
<gene>
    <name evidence="3" type="ORF">C7455_10112</name>
</gene>
<dbReference type="GO" id="GO:0016791">
    <property type="term" value="F:phosphatase activity"/>
    <property type="evidence" value="ECO:0007669"/>
    <property type="project" value="UniProtKB-ARBA"/>
</dbReference>
<dbReference type="PROSITE" id="PS50056">
    <property type="entry name" value="TYR_PHOSPHATASE_2"/>
    <property type="match status" value="1"/>
</dbReference>
<reference evidence="3 4" key="1">
    <citation type="submission" date="2018-05" db="EMBL/GenBank/DDBJ databases">
        <title>Genomic Encyclopedia of Type Strains, Phase IV (KMG-IV): sequencing the most valuable type-strain genomes for metagenomic binning, comparative biology and taxonomic classification.</title>
        <authorList>
            <person name="Goeker M."/>
        </authorList>
    </citation>
    <scope>NUCLEOTIDE SEQUENCE [LARGE SCALE GENOMIC DNA]</scope>
    <source>
        <strain evidence="3 4">DSM 16097</strain>
    </source>
</reference>
<dbReference type="AlphaFoldDB" id="A0A316GLD3"/>
<proteinExistence type="predicted"/>
<dbReference type="Gene3D" id="3.90.190.10">
    <property type="entry name" value="Protein tyrosine phosphatase superfamily"/>
    <property type="match status" value="1"/>
</dbReference>
<dbReference type="Pfam" id="PF22784">
    <property type="entry name" value="PTP-SAK"/>
    <property type="match status" value="1"/>
</dbReference>
<comment type="caution">
    <text evidence="3">The sequence shown here is derived from an EMBL/GenBank/DDBJ whole genome shotgun (WGS) entry which is preliminary data.</text>
</comment>
<keyword evidence="1" id="KW-0378">Hydrolase</keyword>
<protein>
    <submittedName>
        <fullName evidence="3">Protein-tyrosine phosphatase</fullName>
    </submittedName>
</protein>
<dbReference type="OrthoDB" id="9806482at2"/>
<keyword evidence="4" id="KW-1185">Reference proteome</keyword>
<dbReference type="RefSeq" id="WP_109663834.1">
    <property type="nucleotide sequence ID" value="NZ_QGGW01000001.1"/>
</dbReference>
<evidence type="ECO:0000256" key="1">
    <source>
        <dbReference type="ARBA" id="ARBA00022801"/>
    </source>
</evidence>
<evidence type="ECO:0000259" key="2">
    <source>
        <dbReference type="PROSITE" id="PS50056"/>
    </source>
</evidence>
<accession>A0A316GLD3</accession>
<organism evidence="3 4">
    <name type="scientific">Roseicyclus mahoneyensis</name>
    <dbReference type="NCBI Taxonomy" id="164332"/>
    <lineage>
        <taxon>Bacteria</taxon>
        <taxon>Pseudomonadati</taxon>
        <taxon>Pseudomonadota</taxon>
        <taxon>Alphaproteobacteria</taxon>
        <taxon>Rhodobacterales</taxon>
        <taxon>Roseobacteraceae</taxon>
        <taxon>Roseicyclus</taxon>
    </lineage>
</organism>
<dbReference type="SUPFAM" id="SSF52799">
    <property type="entry name" value="(Phosphotyrosine protein) phosphatases II"/>
    <property type="match status" value="1"/>
</dbReference>
<evidence type="ECO:0000313" key="3">
    <source>
        <dbReference type="EMBL" id="PWK61987.1"/>
    </source>
</evidence>